<feature type="compositionally biased region" description="Polar residues" evidence="2">
    <location>
        <begin position="832"/>
        <end position="845"/>
    </location>
</feature>
<name>A0ABR2WZD5_9FUNG</name>
<accession>A0ABR2WZD5</accession>
<evidence type="ECO:0000313" key="4">
    <source>
        <dbReference type="Proteomes" id="UP001479436"/>
    </source>
</evidence>
<evidence type="ECO:0000313" key="3">
    <source>
        <dbReference type="EMBL" id="KAK9766902.1"/>
    </source>
</evidence>
<comment type="caution">
    <text evidence="3">The sequence shown here is derived from an EMBL/GenBank/DDBJ whole genome shotgun (WGS) entry which is preliminary data.</text>
</comment>
<keyword evidence="4" id="KW-1185">Reference proteome</keyword>
<sequence>MANDLVLNPTAIVNKMIALRVKPGVLKADSPKPVTDVRIESSNLSKEVNKFRACDGYACFYCREWSQIIHKKHFTVGNKTRKKLADVSVDSAPREKVKEFIQHFEKKLQARLDNDKESDGILLYISDTIQEYLSRKSTSSTSLDAIFAPITHDASPEAIAFTKDPQDTSQLIPQVEIEKTQLSLPASDFPLLRNITPKILANHDSPSCNHSPADNTPSDLETLQKILNSAIAKEAKTCGLSISQALNSVWDGTRSFLEEIKKIENVRSDIAGEGCFQKVSLFNQKNQELLQSFNDYWSPVAETHKKTKGKKNDKPSTATAEDIDDAFFKFLDNVRSGFELWKEEFLNAQVNLCQQLIQDIFQACTSVVNLARVHYRNNGSDKFQVELENKSEKVLQLLQGLSKQMETKLAELEAEFVVKSKEIYSELDGIKDAWSNESQSTLHGRLEKAANKDFKKKIKKLENMIQTARIWCVTQLKTFLPSHELAQILAPCLGVQMLHAEDIEPTKLKELIEQHQEIVDSIIARKQDINEQYVSGVNIGRSTLGAVLGKLFLKEGLRLIEERVSVHKEKMLLGVYNDTDSIDSSDIDYESKSKASKKKNKKKKKNANDDTSVASSTASSPVEEKSIKLPEVSNVTLTATKSQTKSQILKDKSPTLQTAPAKSVSEVKSESLNKPQAAVQKPQRQTQIKREQPPVPSPTPKVSTVQPPPGLSFAHIASQHSETEKVEAKSKPSVKENGVPTTTTEKPIVSTEPPLKTTTKSNRASKSDVSHVSESHIPSSTPKVSTPPGLSFARVASQHSETEKVEVKSKPSKNENALPTSTSAPEHKPTPRATTTKQPNVTVETSQKVVSKSSGGASKPEKPHVPSSTTQPPPGLSFARVASQHSEAEKVEVKSKSSKNEKGLSTSINAPENKPISNATTKESPIASTETLQKATAEPNSTSEAVKTPLQQSKPLSFADTVNLPPPEVADRAPKSADSSPPAPNPQLYVAPSVSKQAAGKMNPPPGMHKSNSPQDQKPQPQARKEHPPKPSDTASSWRRADAQPNEIRTQASNGHLGPAPGLDPIPHAYGIATPPESVAGVMHPAFAAETPAAIATNSTVPPHIPITPNVSNNMNAHPPGFVETDLRDMGHEDMLKFVHTLLTEKSELVSLLMNMQKEVYSLTVKCTDMVEYVRRQDMMYHVKEQEYKQALMMKEMDMEKARRYVHAMEQRIALLERSMVSAPGSTSRPGTPSTVQEPQSPMTAPKASTPMSRTSSLKAETQEPQA</sequence>
<feature type="compositionally biased region" description="Basic and acidic residues" evidence="2">
    <location>
        <begin position="765"/>
        <end position="774"/>
    </location>
</feature>
<evidence type="ECO:0000256" key="1">
    <source>
        <dbReference type="SAM" id="Coils"/>
    </source>
</evidence>
<feature type="compositionally biased region" description="Basic residues" evidence="2">
    <location>
        <begin position="594"/>
        <end position="605"/>
    </location>
</feature>
<feature type="region of interest" description="Disordered" evidence="2">
    <location>
        <begin position="642"/>
        <end position="1042"/>
    </location>
</feature>
<feature type="compositionally biased region" description="Polar residues" evidence="2">
    <location>
        <begin position="814"/>
        <end position="824"/>
    </location>
</feature>
<feature type="compositionally biased region" description="Basic and acidic residues" evidence="2">
    <location>
        <begin position="886"/>
        <end position="902"/>
    </location>
</feature>
<keyword evidence="1" id="KW-0175">Coiled coil</keyword>
<gene>
    <name evidence="3" type="ORF">K7432_003653</name>
</gene>
<organism evidence="3 4">
    <name type="scientific">Basidiobolus ranarum</name>
    <dbReference type="NCBI Taxonomy" id="34480"/>
    <lineage>
        <taxon>Eukaryota</taxon>
        <taxon>Fungi</taxon>
        <taxon>Fungi incertae sedis</taxon>
        <taxon>Zoopagomycota</taxon>
        <taxon>Entomophthoromycotina</taxon>
        <taxon>Basidiobolomycetes</taxon>
        <taxon>Basidiobolales</taxon>
        <taxon>Basidiobolaceae</taxon>
        <taxon>Basidiobolus</taxon>
    </lineage>
</organism>
<feature type="compositionally biased region" description="Polar residues" evidence="2">
    <location>
        <begin position="775"/>
        <end position="784"/>
    </location>
</feature>
<feature type="compositionally biased region" description="Polar residues" evidence="2">
    <location>
        <begin position="1224"/>
        <end position="1243"/>
    </location>
</feature>
<protein>
    <submittedName>
        <fullName evidence="3">Uncharacterized protein</fullName>
    </submittedName>
</protein>
<feature type="compositionally biased region" description="Basic and acidic residues" evidence="2">
    <location>
        <begin position="800"/>
        <end position="813"/>
    </location>
</feature>
<feature type="compositionally biased region" description="Polar residues" evidence="2">
    <location>
        <begin position="903"/>
        <end position="955"/>
    </location>
</feature>
<feature type="compositionally biased region" description="Low complexity" evidence="2">
    <location>
        <begin position="846"/>
        <end position="858"/>
    </location>
</feature>
<feature type="coiled-coil region" evidence="1">
    <location>
        <begin position="395"/>
        <end position="422"/>
    </location>
</feature>
<feature type="region of interest" description="Disordered" evidence="2">
    <location>
        <begin position="1220"/>
        <end position="1267"/>
    </location>
</feature>
<feature type="compositionally biased region" description="Basic and acidic residues" evidence="2">
    <location>
        <begin position="721"/>
        <end position="734"/>
    </location>
</feature>
<feature type="compositionally biased region" description="Polar residues" evidence="2">
    <location>
        <begin position="1250"/>
        <end position="1267"/>
    </location>
</feature>
<evidence type="ECO:0000256" key="2">
    <source>
        <dbReference type="SAM" id="MobiDB-lite"/>
    </source>
</evidence>
<dbReference type="Proteomes" id="UP001479436">
    <property type="component" value="Unassembled WGS sequence"/>
</dbReference>
<feature type="compositionally biased region" description="Low complexity" evidence="2">
    <location>
        <begin position="609"/>
        <end position="621"/>
    </location>
</feature>
<dbReference type="EMBL" id="JASJQH010000114">
    <property type="protein sequence ID" value="KAK9766902.1"/>
    <property type="molecule type" value="Genomic_DNA"/>
</dbReference>
<reference evidence="3 4" key="1">
    <citation type="submission" date="2023-04" db="EMBL/GenBank/DDBJ databases">
        <title>Genome of Basidiobolus ranarum AG-B5.</title>
        <authorList>
            <person name="Stajich J.E."/>
            <person name="Carter-House D."/>
            <person name="Gryganskyi A."/>
        </authorList>
    </citation>
    <scope>NUCLEOTIDE SEQUENCE [LARGE SCALE GENOMIC DNA]</scope>
    <source>
        <strain evidence="3 4">AG-B5</strain>
    </source>
</reference>
<proteinExistence type="predicted"/>
<feature type="region of interest" description="Disordered" evidence="2">
    <location>
        <begin position="584"/>
        <end position="625"/>
    </location>
</feature>
<feature type="compositionally biased region" description="Polar residues" evidence="2">
    <location>
        <begin position="1010"/>
        <end position="1020"/>
    </location>
</feature>